<protein>
    <submittedName>
        <fullName evidence="2">Uncharacterized protein</fullName>
    </submittedName>
</protein>
<comment type="caution">
    <text evidence="2">The sequence shown here is derived from an EMBL/GenBank/DDBJ whole genome shotgun (WGS) entry which is preliminary data.</text>
</comment>
<evidence type="ECO:0000313" key="2">
    <source>
        <dbReference type="EMBL" id="MBB1242349.1"/>
    </source>
</evidence>
<evidence type="ECO:0000256" key="1">
    <source>
        <dbReference type="SAM" id="MobiDB-lite"/>
    </source>
</evidence>
<dbReference type="EMBL" id="WMLF01000014">
    <property type="protein sequence ID" value="MBB1242349.1"/>
    <property type="molecule type" value="Genomic_DNA"/>
</dbReference>
<dbReference type="Proteomes" id="UP000766698">
    <property type="component" value="Unassembled WGS sequence"/>
</dbReference>
<keyword evidence="3" id="KW-1185">Reference proteome</keyword>
<proteinExistence type="predicted"/>
<accession>A0ABR6EAH5</accession>
<sequence>MTAGDKAERAASESAGDVLPVRADGRESGGRESGGAESAPRARAKPSRAARREQRRVRGAPGEERPVHTIRVRSLFG</sequence>
<gene>
    <name evidence="2" type="ORF">GL263_01975</name>
</gene>
<name>A0ABR6EAH5_9ACTN</name>
<reference evidence="3" key="1">
    <citation type="journal article" date="2020" name="Syst. Appl. Microbiol.">
        <title>Streptomyces alkaliterrae sp. nov., isolated from an alkaline soil, and emended descriptions of Streptomyces alkaliphilus, Streptomyces calidiresistens and Streptomyces durbertensis.</title>
        <authorList>
            <person name="Swiecimska M."/>
            <person name="Golinska P."/>
            <person name="Nouioui I."/>
            <person name="Wypij M."/>
            <person name="Rai M."/>
            <person name="Sangal V."/>
            <person name="Goodfellow M."/>
        </authorList>
    </citation>
    <scope>NUCLEOTIDE SEQUENCE [LARGE SCALE GENOMIC DNA]</scope>
    <source>
        <strain evidence="3">DSM 104538</strain>
    </source>
</reference>
<organism evidence="2 3">
    <name type="scientific">Streptomyces durbertensis</name>
    <dbReference type="NCBI Taxonomy" id="2448886"/>
    <lineage>
        <taxon>Bacteria</taxon>
        <taxon>Bacillati</taxon>
        <taxon>Actinomycetota</taxon>
        <taxon>Actinomycetes</taxon>
        <taxon>Kitasatosporales</taxon>
        <taxon>Streptomycetaceae</taxon>
        <taxon>Streptomyces</taxon>
    </lineage>
</organism>
<dbReference type="RefSeq" id="WP_182853775.1">
    <property type="nucleotide sequence ID" value="NZ_WMLF01000014.1"/>
</dbReference>
<feature type="compositionally biased region" description="Basic residues" evidence="1">
    <location>
        <begin position="42"/>
        <end position="58"/>
    </location>
</feature>
<evidence type="ECO:0000313" key="3">
    <source>
        <dbReference type="Proteomes" id="UP000766698"/>
    </source>
</evidence>
<feature type="compositionally biased region" description="Basic and acidic residues" evidence="1">
    <location>
        <begin position="1"/>
        <end position="11"/>
    </location>
</feature>
<feature type="region of interest" description="Disordered" evidence="1">
    <location>
        <begin position="1"/>
        <end position="77"/>
    </location>
</feature>